<dbReference type="Proteomes" id="UP000492821">
    <property type="component" value="Unassembled WGS sequence"/>
</dbReference>
<name>A0A7E4V7X4_PANRE</name>
<reference evidence="1" key="1">
    <citation type="journal article" date="2013" name="Genetics">
        <title>The draft genome and transcriptome of Panagrellus redivivus are shaped by the harsh demands of a free-living lifestyle.</title>
        <authorList>
            <person name="Srinivasan J."/>
            <person name="Dillman A.R."/>
            <person name="Macchietto M.G."/>
            <person name="Heikkinen L."/>
            <person name="Lakso M."/>
            <person name="Fracchia K.M."/>
            <person name="Antoshechkin I."/>
            <person name="Mortazavi A."/>
            <person name="Wong G."/>
            <person name="Sternberg P.W."/>
        </authorList>
    </citation>
    <scope>NUCLEOTIDE SEQUENCE [LARGE SCALE GENOMIC DNA]</scope>
    <source>
        <strain evidence="1">MT8872</strain>
    </source>
</reference>
<protein>
    <submittedName>
        <fullName evidence="2">DUF4283 domain-containing protein</fullName>
    </submittedName>
</protein>
<evidence type="ECO:0000313" key="1">
    <source>
        <dbReference type="Proteomes" id="UP000492821"/>
    </source>
</evidence>
<accession>A0A7E4V7X4</accession>
<sequence length="120" mass="14433">MFPKAKKYKVEFVNHGWVQDLVKLKPSHKEIWVSIRHSRYLDNLFSFEADDLVKLIRRGCSFQLYYGPRDCSEDTQFGPAKKMLFDRLNSPLFRAFNQVPNFNTKLFCQVYKEPFRFEVR</sequence>
<dbReference type="AlphaFoldDB" id="A0A7E4V7X4"/>
<dbReference type="WBParaSite" id="Pan_g17651.t1">
    <property type="protein sequence ID" value="Pan_g17651.t1"/>
    <property type="gene ID" value="Pan_g17651"/>
</dbReference>
<reference evidence="2" key="2">
    <citation type="submission" date="2020-10" db="UniProtKB">
        <authorList>
            <consortium name="WormBaseParasite"/>
        </authorList>
    </citation>
    <scope>IDENTIFICATION</scope>
</reference>
<keyword evidence="1" id="KW-1185">Reference proteome</keyword>
<proteinExistence type="predicted"/>
<organism evidence="1 2">
    <name type="scientific">Panagrellus redivivus</name>
    <name type="common">Microworm</name>
    <dbReference type="NCBI Taxonomy" id="6233"/>
    <lineage>
        <taxon>Eukaryota</taxon>
        <taxon>Metazoa</taxon>
        <taxon>Ecdysozoa</taxon>
        <taxon>Nematoda</taxon>
        <taxon>Chromadorea</taxon>
        <taxon>Rhabditida</taxon>
        <taxon>Tylenchina</taxon>
        <taxon>Panagrolaimomorpha</taxon>
        <taxon>Panagrolaimoidea</taxon>
        <taxon>Panagrolaimidae</taxon>
        <taxon>Panagrellus</taxon>
    </lineage>
</organism>
<evidence type="ECO:0000313" key="2">
    <source>
        <dbReference type="WBParaSite" id="Pan_g17651.t1"/>
    </source>
</evidence>